<dbReference type="AlphaFoldDB" id="A0A0D0CPZ6"/>
<reference evidence="3" key="2">
    <citation type="submission" date="2015-01" db="EMBL/GenBank/DDBJ databases">
        <title>Evolutionary Origins and Diversification of the Mycorrhizal Mutualists.</title>
        <authorList>
            <consortium name="DOE Joint Genome Institute"/>
            <consortium name="Mycorrhizal Genomics Consortium"/>
            <person name="Kohler A."/>
            <person name="Kuo A."/>
            <person name="Nagy L.G."/>
            <person name="Floudas D."/>
            <person name="Copeland A."/>
            <person name="Barry K.W."/>
            <person name="Cichocki N."/>
            <person name="Veneault-Fourrey C."/>
            <person name="LaButti K."/>
            <person name="Lindquist E.A."/>
            <person name="Lipzen A."/>
            <person name="Lundell T."/>
            <person name="Morin E."/>
            <person name="Murat C."/>
            <person name="Riley R."/>
            <person name="Ohm R."/>
            <person name="Sun H."/>
            <person name="Tunlid A."/>
            <person name="Henrissat B."/>
            <person name="Grigoriev I.V."/>
            <person name="Hibbett D.S."/>
            <person name="Martin F."/>
        </authorList>
    </citation>
    <scope>NUCLEOTIDE SEQUENCE [LARGE SCALE GENOMIC DNA]</scope>
    <source>
        <strain evidence="3">Ve08.2h10</strain>
    </source>
</reference>
<reference evidence="2 3" key="1">
    <citation type="submission" date="2014-04" db="EMBL/GenBank/DDBJ databases">
        <authorList>
            <consortium name="DOE Joint Genome Institute"/>
            <person name="Kuo A."/>
            <person name="Kohler A."/>
            <person name="Jargeat P."/>
            <person name="Nagy L.G."/>
            <person name="Floudas D."/>
            <person name="Copeland A."/>
            <person name="Barry K.W."/>
            <person name="Cichocki N."/>
            <person name="Veneault-Fourrey C."/>
            <person name="LaButti K."/>
            <person name="Lindquist E.A."/>
            <person name="Lipzen A."/>
            <person name="Lundell T."/>
            <person name="Morin E."/>
            <person name="Murat C."/>
            <person name="Sun H."/>
            <person name="Tunlid A."/>
            <person name="Henrissat B."/>
            <person name="Grigoriev I.V."/>
            <person name="Hibbett D.S."/>
            <person name="Martin F."/>
            <person name="Nordberg H.P."/>
            <person name="Cantor M.N."/>
            <person name="Hua S.X."/>
        </authorList>
    </citation>
    <scope>NUCLEOTIDE SEQUENCE [LARGE SCALE GENOMIC DNA]</scope>
    <source>
        <strain evidence="2 3">Ve08.2h10</strain>
    </source>
</reference>
<protein>
    <submittedName>
        <fullName evidence="2">Uncharacterized protein</fullName>
    </submittedName>
</protein>
<dbReference type="PANTHER" id="PTHR35871">
    <property type="entry name" value="EXPRESSED PROTEIN"/>
    <property type="match status" value="1"/>
</dbReference>
<evidence type="ECO:0000313" key="2">
    <source>
        <dbReference type="EMBL" id="KIK77418.1"/>
    </source>
</evidence>
<feature type="region of interest" description="Disordered" evidence="1">
    <location>
        <begin position="1"/>
        <end position="62"/>
    </location>
</feature>
<dbReference type="Proteomes" id="UP000054538">
    <property type="component" value="Unassembled WGS sequence"/>
</dbReference>
<gene>
    <name evidence="2" type="ORF">PAXRUDRAFT_28810</name>
</gene>
<evidence type="ECO:0000256" key="1">
    <source>
        <dbReference type="SAM" id="MobiDB-lite"/>
    </source>
</evidence>
<dbReference type="OrthoDB" id="2449121at2759"/>
<accession>A0A0D0CPZ6</accession>
<sequence>MQQETPTSAASERSGSVVTPRTSPTLEESVLMDPDTASSVVDTNKGLPRCTPTGSDGNAMAGVESKHNVASPFLDMMGDDSDSENLVPVIDTVKQLIKDVKKDKSFTLLLHLNALKQFIKLWEEYKKIPQICVLKMKASHTVATSIGKGPYMACKICTLYKYVKRFQTLPPAICCYLTVLADGEEAKKGIYVDGHERKDVVAYWKEFLQNFAANERMPLRKKGQGRAIHISGFIVEQSGWLALSENEQLENEALPADQRLGVKKTILLFEHKFPNTVAEFVFDQSSAHGAFTKDALNAKEMNIRPGGKQRIMHDTYILMDNPNPELCGKLQAMVFHKDLSPEDPNFEF</sequence>
<keyword evidence="3" id="KW-1185">Reference proteome</keyword>
<name>A0A0D0CPZ6_9AGAM</name>
<dbReference type="EMBL" id="KN826996">
    <property type="protein sequence ID" value="KIK77418.1"/>
    <property type="molecule type" value="Genomic_DNA"/>
</dbReference>
<organism evidence="2 3">
    <name type="scientific">Paxillus rubicundulus Ve08.2h10</name>
    <dbReference type="NCBI Taxonomy" id="930991"/>
    <lineage>
        <taxon>Eukaryota</taxon>
        <taxon>Fungi</taxon>
        <taxon>Dikarya</taxon>
        <taxon>Basidiomycota</taxon>
        <taxon>Agaricomycotina</taxon>
        <taxon>Agaricomycetes</taxon>
        <taxon>Agaricomycetidae</taxon>
        <taxon>Boletales</taxon>
        <taxon>Paxilineae</taxon>
        <taxon>Paxillaceae</taxon>
        <taxon>Paxillus</taxon>
    </lineage>
</organism>
<dbReference type="HOGENOM" id="CLU_797163_0_0_1"/>
<dbReference type="STRING" id="930991.A0A0D0CPZ6"/>
<feature type="compositionally biased region" description="Polar residues" evidence="1">
    <location>
        <begin position="1"/>
        <end position="26"/>
    </location>
</feature>
<proteinExistence type="predicted"/>
<dbReference type="InParanoid" id="A0A0D0CPZ6"/>
<evidence type="ECO:0000313" key="3">
    <source>
        <dbReference type="Proteomes" id="UP000054538"/>
    </source>
</evidence>
<dbReference type="PANTHER" id="PTHR35871:SF1">
    <property type="entry name" value="CXC1-LIKE CYSTEINE CLUSTER ASSOCIATED WITH KDZ TRANSPOSASES DOMAIN-CONTAINING PROTEIN"/>
    <property type="match status" value="1"/>
</dbReference>